<keyword evidence="2" id="KW-0813">Transport</keyword>
<dbReference type="InterPro" id="IPR039261">
    <property type="entry name" value="FNR_nucleotide-bd"/>
</dbReference>
<keyword evidence="4 9" id="KW-0812">Transmembrane</keyword>
<reference evidence="11 12" key="1">
    <citation type="submission" date="2024-03" db="EMBL/GenBank/DDBJ databases">
        <title>Genome-scale model development and genomic sequencing of the oleaginous clade Lipomyces.</title>
        <authorList>
            <consortium name="Lawrence Berkeley National Laboratory"/>
            <person name="Czajka J.J."/>
            <person name="Han Y."/>
            <person name="Kim J."/>
            <person name="Mondo S.J."/>
            <person name="Hofstad B.A."/>
            <person name="Robles A."/>
            <person name="Haridas S."/>
            <person name="Riley R."/>
            <person name="LaButti K."/>
            <person name="Pangilinan J."/>
            <person name="Andreopoulos W."/>
            <person name="Lipzen A."/>
            <person name="Yan J."/>
            <person name="Wang M."/>
            <person name="Ng V."/>
            <person name="Grigoriev I.V."/>
            <person name="Spatafora J.W."/>
            <person name="Magnuson J.K."/>
            <person name="Baker S.E."/>
            <person name="Pomraning K.R."/>
        </authorList>
    </citation>
    <scope>NUCLEOTIDE SEQUENCE [LARGE SCALE GENOMIC DNA]</scope>
    <source>
        <strain evidence="11 12">Phaff 52-87</strain>
    </source>
</reference>
<feature type="transmembrane region" description="Helical" evidence="9">
    <location>
        <begin position="328"/>
        <end position="350"/>
    </location>
</feature>
<dbReference type="CDD" id="cd06186">
    <property type="entry name" value="NOX_Duox_like_FAD_NADP"/>
    <property type="match status" value="1"/>
</dbReference>
<name>A0ABR1FB41_9ASCO</name>
<accession>A0ABR1FB41</accession>
<keyword evidence="7" id="KW-0406">Ion transport</keyword>
<evidence type="ECO:0000313" key="12">
    <source>
        <dbReference type="Proteomes" id="UP001498771"/>
    </source>
</evidence>
<evidence type="ECO:0000259" key="10">
    <source>
        <dbReference type="Pfam" id="PF01794"/>
    </source>
</evidence>
<evidence type="ECO:0000256" key="5">
    <source>
        <dbReference type="ARBA" id="ARBA00022827"/>
    </source>
</evidence>
<comment type="caution">
    <text evidence="11">The sequence shown here is derived from an EMBL/GenBank/DDBJ whole genome shotgun (WGS) entry which is preliminary data.</text>
</comment>
<keyword evidence="5" id="KW-0274">FAD</keyword>
<dbReference type="InterPro" id="IPR013130">
    <property type="entry name" value="Fe3_Rdtase_TM_dom"/>
</dbReference>
<evidence type="ECO:0000256" key="7">
    <source>
        <dbReference type="ARBA" id="ARBA00023065"/>
    </source>
</evidence>
<dbReference type="Gene3D" id="3.40.50.80">
    <property type="entry name" value="Nucleotide-binding domain of ferredoxin-NADP reductase (FNR) module"/>
    <property type="match status" value="1"/>
</dbReference>
<gene>
    <name evidence="11" type="ORF">BZA70DRAFT_243046</name>
</gene>
<feature type="transmembrane region" description="Helical" evidence="9">
    <location>
        <begin position="389"/>
        <end position="406"/>
    </location>
</feature>
<feature type="transmembrane region" description="Helical" evidence="9">
    <location>
        <begin position="291"/>
        <end position="312"/>
    </location>
</feature>
<dbReference type="RefSeq" id="XP_064770005.1">
    <property type="nucleotide sequence ID" value="XM_064910591.1"/>
</dbReference>
<comment type="subcellular location">
    <subcellularLocation>
        <location evidence="1">Membrane</location>
        <topology evidence="1">Multi-pass membrane protein</topology>
    </subcellularLocation>
</comment>
<evidence type="ECO:0000313" key="11">
    <source>
        <dbReference type="EMBL" id="KAK7206972.1"/>
    </source>
</evidence>
<proteinExistence type="predicted"/>
<feature type="transmembrane region" description="Helical" evidence="9">
    <location>
        <begin position="145"/>
        <end position="165"/>
    </location>
</feature>
<dbReference type="PANTHER" id="PTHR32361:SF9">
    <property type="entry name" value="FERRIC REDUCTASE TRANSMEMBRANE COMPONENT 3-RELATED"/>
    <property type="match status" value="1"/>
</dbReference>
<sequence length="717" mass="80218">MYHPFCAFSCVDSIDGVYYLRCSEYGSMTDDGGMSMDMSGDDSSGLITSDDCKMTDSAMLSTIAWCLKLHCQDESSDSLQAVWSSNNVSNIYTYLGSLELGTPSHVIEDDALWLNTTGYVNPTLYRANYDTLSYFSFQETMHARFGFALLMVGWFFCLIGVLHRLTEHLQVLPPSYSAFINRHLLKPALFSSRADAPLPYDVGYLPPRLVSIGIFIFFVLNLLFCCVPYKTVAGSTWYTSSARELYAYVGNRTGILSFANIPLLLLFGVRNNIMAFLTGWSQTTFMHFHRWIAYIATVEAIVHSILYTAAYLDDGGAASYAEQAALAYFQWGIVATVAMGLAVAFSVLWIRKRYYETFLVGHIVLAILTIVGCWYHIKLRYTTEWGYIYWIYAAIAVWAFDMLLRCTRLCLFNFRSTKAIAEVVPGELLRVVVFPSFEQHAAAGRHTFLYWPTISLPWTSHPLTVALSGRYSDIISGTAAKRSKEKTDRIDEISLSENSSSESAKFVECNDVIPELPDVDPESLVYVFYIRPICGATRTLYDQVLQSKKHRLRFLALSEGLYGSPPMAWTYSSAIICMTAGVGFTAGLSFVDSFAASIINPHHCHQRFIFLLTARNDEMIQHVSNLISSRYGACISAGVIELVTHCTASSTQRLDVNEFLTRKVEAIGDSPNKTKTVDVISCGPGGFMDGCRQAVVGLQEMRKRGIAVEYHPESFAW</sequence>
<organism evidence="11 12">
    <name type="scientific">Myxozyma melibiosi</name>
    <dbReference type="NCBI Taxonomy" id="54550"/>
    <lineage>
        <taxon>Eukaryota</taxon>
        <taxon>Fungi</taxon>
        <taxon>Dikarya</taxon>
        <taxon>Ascomycota</taxon>
        <taxon>Saccharomycotina</taxon>
        <taxon>Lipomycetes</taxon>
        <taxon>Lipomycetales</taxon>
        <taxon>Lipomycetaceae</taxon>
        <taxon>Myxozyma</taxon>
    </lineage>
</organism>
<evidence type="ECO:0000256" key="4">
    <source>
        <dbReference type="ARBA" id="ARBA00022692"/>
    </source>
</evidence>
<evidence type="ECO:0000256" key="8">
    <source>
        <dbReference type="ARBA" id="ARBA00023136"/>
    </source>
</evidence>
<dbReference type="SFLD" id="SFLDS00052">
    <property type="entry name" value="Ferric_Reductase_Domain"/>
    <property type="match status" value="1"/>
</dbReference>
<dbReference type="Pfam" id="PF01794">
    <property type="entry name" value="Ferric_reduct"/>
    <property type="match status" value="1"/>
</dbReference>
<dbReference type="InterPro" id="IPR051410">
    <property type="entry name" value="Ferric/Cupric_Reductase"/>
</dbReference>
<evidence type="ECO:0000256" key="9">
    <source>
        <dbReference type="SAM" id="Phobius"/>
    </source>
</evidence>
<evidence type="ECO:0000256" key="3">
    <source>
        <dbReference type="ARBA" id="ARBA00022630"/>
    </source>
</evidence>
<protein>
    <submittedName>
        <fullName evidence="11">Ferric reductase like transmembrane component-domain-containing protein</fullName>
    </submittedName>
</protein>
<evidence type="ECO:0000256" key="2">
    <source>
        <dbReference type="ARBA" id="ARBA00022448"/>
    </source>
</evidence>
<keyword evidence="8 9" id="KW-0472">Membrane</keyword>
<feature type="transmembrane region" description="Helical" evidence="9">
    <location>
        <begin position="357"/>
        <end position="377"/>
    </location>
</feature>
<feature type="transmembrane region" description="Helical" evidence="9">
    <location>
        <begin position="209"/>
        <end position="229"/>
    </location>
</feature>
<dbReference type="EMBL" id="JBBJBU010000001">
    <property type="protein sequence ID" value="KAK7206972.1"/>
    <property type="molecule type" value="Genomic_DNA"/>
</dbReference>
<keyword evidence="12" id="KW-1185">Reference proteome</keyword>
<dbReference type="GeneID" id="90036103"/>
<dbReference type="SUPFAM" id="SSF52343">
    <property type="entry name" value="Ferredoxin reductase-like, C-terminal NADP-linked domain"/>
    <property type="match status" value="1"/>
</dbReference>
<dbReference type="SFLD" id="SFLDG01168">
    <property type="entry name" value="Ferric_reductase_subgroup_(FRE"/>
    <property type="match status" value="1"/>
</dbReference>
<keyword evidence="6 9" id="KW-1133">Transmembrane helix</keyword>
<evidence type="ECO:0000256" key="1">
    <source>
        <dbReference type="ARBA" id="ARBA00004141"/>
    </source>
</evidence>
<dbReference type="PANTHER" id="PTHR32361">
    <property type="entry name" value="FERRIC/CUPRIC REDUCTASE TRANSMEMBRANE COMPONENT"/>
    <property type="match status" value="1"/>
</dbReference>
<feature type="domain" description="Ferric oxidoreductase" evidence="10">
    <location>
        <begin position="253"/>
        <end position="373"/>
    </location>
</feature>
<keyword evidence="3" id="KW-0285">Flavoprotein</keyword>
<evidence type="ECO:0000256" key="6">
    <source>
        <dbReference type="ARBA" id="ARBA00022989"/>
    </source>
</evidence>
<dbReference type="Proteomes" id="UP001498771">
    <property type="component" value="Unassembled WGS sequence"/>
</dbReference>